<sequence length="111" mass="13116">MYSGGLENKSQHYNTIKEKLDYLTTRCEKMDSHGYTRGKNEMIRYIYLILLNRYKFELNREEGKESECGVKISNIENILYLIFDDVIRVEESTINMNEEPDVKKHSDGVII</sequence>
<accession>A0A4Q9LIC0</accession>
<reference evidence="1 2" key="1">
    <citation type="submission" date="2017-12" db="EMBL/GenBank/DDBJ databases">
        <authorList>
            <person name="Pombert J.-F."/>
            <person name="Haag K.L."/>
            <person name="Ebert D."/>
        </authorList>
    </citation>
    <scope>NUCLEOTIDE SEQUENCE [LARGE SCALE GENOMIC DNA]</scope>
    <source>
        <strain evidence="1">BE-OM-2</strain>
    </source>
</reference>
<evidence type="ECO:0000313" key="1">
    <source>
        <dbReference type="EMBL" id="TBU07854.1"/>
    </source>
</evidence>
<organism evidence="1 2">
    <name type="scientific">Hamiltosporidium magnivora</name>
    <dbReference type="NCBI Taxonomy" id="148818"/>
    <lineage>
        <taxon>Eukaryota</taxon>
        <taxon>Fungi</taxon>
        <taxon>Fungi incertae sedis</taxon>
        <taxon>Microsporidia</taxon>
        <taxon>Dubosqiidae</taxon>
        <taxon>Hamiltosporidium</taxon>
    </lineage>
</organism>
<dbReference type="AlphaFoldDB" id="A0A4Q9LIC0"/>
<evidence type="ECO:0000313" key="2">
    <source>
        <dbReference type="Proteomes" id="UP000291404"/>
    </source>
</evidence>
<dbReference type="VEuPathDB" id="MicrosporidiaDB:CWI36_0217p0020"/>
<comment type="caution">
    <text evidence="1">The sequence shown here is derived from an EMBL/GenBank/DDBJ whole genome shotgun (WGS) entry which is preliminary data.</text>
</comment>
<keyword evidence="2" id="KW-1185">Reference proteome</keyword>
<name>A0A4Q9LIC0_9MICR</name>
<dbReference type="Proteomes" id="UP000291404">
    <property type="component" value="Unassembled WGS sequence"/>
</dbReference>
<proteinExistence type="predicted"/>
<dbReference type="EMBL" id="PITI01000217">
    <property type="protein sequence ID" value="TBU07854.1"/>
    <property type="molecule type" value="Genomic_DNA"/>
</dbReference>
<gene>
    <name evidence="1" type="ORF">CWI36_0217p0020</name>
</gene>
<protein>
    <submittedName>
        <fullName evidence="1">Uncharacterized protein</fullName>
    </submittedName>
</protein>